<dbReference type="Pfam" id="PF00014">
    <property type="entry name" value="Kunitz_BPTI"/>
    <property type="match status" value="2"/>
</dbReference>
<dbReference type="SMART" id="SM00217">
    <property type="entry name" value="WAP"/>
    <property type="match status" value="1"/>
</dbReference>
<accession>A0AA97JG95</accession>
<keyword evidence="8" id="KW-0722">Serine protease inhibitor</keyword>
<dbReference type="InterPro" id="IPR051388">
    <property type="entry name" value="Serpin_venom_toxin"/>
</dbReference>
<proteinExistence type="predicted"/>
<dbReference type="AlphaFoldDB" id="A0AA97JG95"/>
<evidence type="ECO:0000259" key="5">
    <source>
        <dbReference type="PROSITE" id="PS50279"/>
    </source>
</evidence>
<dbReference type="PROSITE" id="PS51390">
    <property type="entry name" value="WAP"/>
    <property type="match status" value="1"/>
</dbReference>
<dbReference type="PROSITE" id="PS50279">
    <property type="entry name" value="BPTI_KUNITZ_2"/>
    <property type="match status" value="2"/>
</dbReference>
<feature type="domain" description="BPTI/Kunitz inhibitor" evidence="5">
    <location>
        <begin position="27"/>
        <end position="77"/>
    </location>
</feature>
<dbReference type="Pfam" id="PF00095">
    <property type="entry name" value="WAP"/>
    <property type="match status" value="1"/>
</dbReference>
<dbReference type="Gene3D" id="4.10.75.10">
    <property type="entry name" value="Elafin-like"/>
    <property type="match status" value="1"/>
</dbReference>
<reference evidence="8" key="1">
    <citation type="submission" date="2025-08" db="UniProtKB">
        <authorList>
            <consortium name="RefSeq"/>
        </authorList>
    </citation>
    <scope>IDENTIFICATION</scope>
    <source>
        <tissue evidence="8">Blood</tissue>
    </source>
</reference>
<dbReference type="InterPro" id="IPR008197">
    <property type="entry name" value="WAP_dom"/>
</dbReference>
<keyword evidence="7" id="KW-1185">Reference proteome</keyword>
<evidence type="ECO:0000256" key="4">
    <source>
        <dbReference type="ARBA" id="ARBA00023157"/>
    </source>
</evidence>
<dbReference type="InterPro" id="IPR036645">
    <property type="entry name" value="Elafin-like_sf"/>
</dbReference>
<dbReference type="CDD" id="cd00109">
    <property type="entry name" value="Kunitz-type"/>
    <property type="match status" value="1"/>
</dbReference>
<keyword evidence="3 8" id="KW-0646">Protease inhibitor</keyword>
<dbReference type="Gene3D" id="4.10.410.10">
    <property type="entry name" value="Pancreatic trypsin inhibitor Kunitz domain"/>
    <property type="match status" value="2"/>
</dbReference>
<dbReference type="GeneID" id="129330459"/>
<dbReference type="InterPro" id="IPR036880">
    <property type="entry name" value="Kunitz_BPTI_sf"/>
</dbReference>
<feature type="domain" description="BPTI/Kunitz inhibitor" evidence="5">
    <location>
        <begin position="130"/>
        <end position="180"/>
    </location>
</feature>
<gene>
    <name evidence="8" type="primary">LOC129330459</name>
</gene>
<evidence type="ECO:0000313" key="7">
    <source>
        <dbReference type="Proteomes" id="UP001190640"/>
    </source>
</evidence>
<dbReference type="RefSeq" id="XP_054836469.1">
    <property type="nucleotide sequence ID" value="XM_054980494.1"/>
</dbReference>
<dbReference type="SUPFAM" id="SSF57256">
    <property type="entry name" value="Elafin-like"/>
    <property type="match status" value="1"/>
</dbReference>
<comment type="subcellular location">
    <subcellularLocation>
        <location evidence="1">Secreted</location>
    </subcellularLocation>
</comment>
<evidence type="ECO:0000313" key="8">
    <source>
        <dbReference type="RefSeq" id="XP_054836469.1"/>
    </source>
</evidence>
<dbReference type="Proteomes" id="UP001190640">
    <property type="component" value="Chromosome 5"/>
</dbReference>
<dbReference type="InterPro" id="IPR020901">
    <property type="entry name" value="Prtase_inh_Kunz-CS"/>
</dbReference>
<feature type="domain" description="WAP" evidence="6">
    <location>
        <begin position="79"/>
        <end position="126"/>
    </location>
</feature>
<dbReference type="SMART" id="SM00131">
    <property type="entry name" value="KU"/>
    <property type="match status" value="2"/>
</dbReference>
<dbReference type="PRINTS" id="PR00759">
    <property type="entry name" value="BASICPTASE"/>
</dbReference>
<evidence type="ECO:0000256" key="2">
    <source>
        <dbReference type="ARBA" id="ARBA00022525"/>
    </source>
</evidence>
<protein>
    <submittedName>
        <fullName evidence="8">Kunitz-type serine protease inhibitor bitisilin-3-like</fullName>
    </submittedName>
</protein>
<dbReference type="SUPFAM" id="SSF57362">
    <property type="entry name" value="BPTI-like"/>
    <property type="match status" value="2"/>
</dbReference>
<name>A0AA97JG95_EUBMA</name>
<sequence length="208" mass="23099">MSIVTSKQGNYGLTAANKDLNPLRDFCSYPWDSGPCRGVERRLFYNATSQKCETFRYGGCLGNLNRFITLEECQRSCGKIEKPGFCLPSPKGLFVECSTACVHDGNCPGPQKCCSYGCSLRCSGPIKDLCLLPAETGPCDNVVLRWFYDWHAKKCQKFTYGGCAGNKNNFRTHKACQSRCAQQEMPLGVEPGSFCMPSLSPLREADFY</sequence>
<dbReference type="KEGG" id="emc:129330459"/>
<dbReference type="PANTHER" id="PTHR46751">
    <property type="entry name" value="EPPIN"/>
    <property type="match status" value="1"/>
</dbReference>
<dbReference type="FunFam" id="4.10.410.10:FF:000021">
    <property type="entry name" value="Serine protease inhibitor, putative"/>
    <property type="match status" value="1"/>
</dbReference>
<keyword evidence="4" id="KW-1015">Disulfide bond</keyword>
<dbReference type="GO" id="GO:0005576">
    <property type="term" value="C:extracellular region"/>
    <property type="evidence" value="ECO:0007669"/>
    <property type="project" value="UniProtKB-SubCell"/>
</dbReference>
<dbReference type="PANTHER" id="PTHR46751:SF1">
    <property type="entry name" value="WAP FOUR-DISULFIDE CORE DOMAIN PROTEIN 6A"/>
    <property type="match status" value="1"/>
</dbReference>
<evidence type="ECO:0000259" key="6">
    <source>
        <dbReference type="PROSITE" id="PS51390"/>
    </source>
</evidence>
<evidence type="ECO:0000256" key="3">
    <source>
        <dbReference type="ARBA" id="ARBA00022690"/>
    </source>
</evidence>
<dbReference type="CDD" id="cd00199">
    <property type="entry name" value="WAP"/>
    <property type="match status" value="1"/>
</dbReference>
<evidence type="ECO:0000256" key="1">
    <source>
        <dbReference type="ARBA" id="ARBA00004613"/>
    </source>
</evidence>
<dbReference type="FunFam" id="4.10.410.10:FF:000004">
    <property type="entry name" value="Tissue factor pathway inhibitor"/>
    <property type="match status" value="1"/>
</dbReference>
<organism evidence="7 8">
    <name type="scientific">Eublepharis macularius</name>
    <name type="common">Leopard gecko</name>
    <name type="synonym">Cyrtodactylus macularius</name>
    <dbReference type="NCBI Taxonomy" id="481883"/>
    <lineage>
        <taxon>Eukaryota</taxon>
        <taxon>Metazoa</taxon>
        <taxon>Chordata</taxon>
        <taxon>Craniata</taxon>
        <taxon>Vertebrata</taxon>
        <taxon>Euteleostomi</taxon>
        <taxon>Lepidosauria</taxon>
        <taxon>Squamata</taxon>
        <taxon>Bifurcata</taxon>
        <taxon>Gekkota</taxon>
        <taxon>Eublepharidae</taxon>
        <taxon>Eublepharinae</taxon>
        <taxon>Eublepharis</taxon>
    </lineage>
</organism>
<keyword evidence="2" id="KW-0964">Secreted</keyword>
<dbReference type="PROSITE" id="PS00280">
    <property type="entry name" value="BPTI_KUNITZ_1"/>
    <property type="match status" value="2"/>
</dbReference>
<dbReference type="GO" id="GO:0004867">
    <property type="term" value="F:serine-type endopeptidase inhibitor activity"/>
    <property type="evidence" value="ECO:0007669"/>
    <property type="project" value="UniProtKB-KW"/>
</dbReference>
<dbReference type="InterPro" id="IPR002223">
    <property type="entry name" value="Kunitz_BPTI"/>
</dbReference>
<dbReference type="GO" id="GO:0044483">
    <property type="term" value="P:venom-mediated perturbation of hemostasis"/>
    <property type="evidence" value="ECO:0007669"/>
    <property type="project" value="UniProtKB-ARBA"/>
</dbReference>